<dbReference type="SUPFAM" id="SSF52091">
    <property type="entry name" value="SpoIIaa-like"/>
    <property type="match status" value="1"/>
</dbReference>
<protein>
    <recommendedName>
        <fullName evidence="1">STAS domain-containing protein</fullName>
    </recommendedName>
</protein>
<dbReference type="InterPro" id="IPR051932">
    <property type="entry name" value="Bact_StressResp_Reg"/>
</dbReference>
<dbReference type="STRING" id="1385510.GCA_000425205_00250"/>
<name>A0A0A5GS64_9BACI</name>
<dbReference type="PROSITE" id="PS50801">
    <property type="entry name" value="STAS"/>
    <property type="match status" value="1"/>
</dbReference>
<dbReference type="eggNOG" id="COG1366">
    <property type="taxonomic scope" value="Bacteria"/>
</dbReference>
<feature type="domain" description="STAS" evidence="1">
    <location>
        <begin position="157"/>
        <end position="271"/>
    </location>
</feature>
<keyword evidence="3" id="KW-1185">Reference proteome</keyword>
<dbReference type="Gene3D" id="3.30.750.24">
    <property type="entry name" value="STAS domain"/>
    <property type="match status" value="1"/>
</dbReference>
<proteinExistence type="predicted"/>
<dbReference type="AlphaFoldDB" id="A0A0A5GS64"/>
<dbReference type="Pfam" id="PF01740">
    <property type="entry name" value="STAS"/>
    <property type="match status" value="1"/>
</dbReference>
<dbReference type="EMBL" id="AVPE01000001">
    <property type="protein sequence ID" value="KGX94068.1"/>
    <property type="molecule type" value="Genomic_DNA"/>
</dbReference>
<evidence type="ECO:0000313" key="3">
    <source>
        <dbReference type="Proteomes" id="UP000030528"/>
    </source>
</evidence>
<dbReference type="RefSeq" id="WP_026799069.1">
    <property type="nucleotide sequence ID" value="NZ_AULI01000001.1"/>
</dbReference>
<sequence>MEPNPTTFFQATLTNRTEQLKDQMLELLVKQCSLQQNDENHSLEEAMEQLTQFIGHHYGNEDVVFTMDWGKKFGKTFMHLFGNGQQYVSTIMSLKEIIWASLEEAYQSTSYSSKELLQAIQHVDRLFGYLVEGINQAVMEVERKKTNTIRSKYLKLSTPIVPIMDHVAVFPIIGELDEMRSEIIIEETLKQTSNLDIEWLIIDLSGVYDVDDLFIQSFNRLLESLKILGVSPVLTGMRPDLSMRAVKMGMTNVTNQEYQTKSSLKQAVEMFLRDQHNHK</sequence>
<dbReference type="PANTHER" id="PTHR33745:SF8">
    <property type="entry name" value="BLUE-LIGHT PHOTORECEPTOR"/>
    <property type="match status" value="1"/>
</dbReference>
<evidence type="ECO:0000313" key="2">
    <source>
        <dbReference type="EMBL" id="KGX94068.1"/>
    </source>
</evidence>
<dbReference type="InterPro" id="IPR002645">
    <property type="entry name" value="STAS_dom"/>
</dbReference>
<reference evidence="2 3" key="1">
    <citation type="submission" date="2013-08" db="EMBL/GenBank/DDBJ databases">
        <authorList>
            <person name="Huang J."/>
            <person name="Wang G."/>
        </authorList>
    </citation>
    <scope>NUCLEOTIDE SEQUENCE [LARGE SCALE GENOMIC DNA]</scope>
    <source>
        <strain evidence="2 3">JSM 076056</strain>
    </source>
</reference>
<dbReference type="Proteomes" id="UP000030528">
    <property type="component" value="Unassembled WGS sequence"/>
</dbReference>
<evidence type="ECO:0000259" key="1">
    <source>
        <dbReference type="PROSITE" id="PS50801"/>
    </source>
</evidence>
<accession>A0A0A5GS64</accession>
<comment type="caution">
    <text evidence="2">The sequence shown here is derived from an EMBL/GenBank/DDBJ whole genome shotgun (WGS) entry which is preliminary data.</text>
</comment>
<gene>
    <name evidence="2" type="ORF">N781_01140</name>
</gene>
<dbReference type="PANTHER" id="PTHR33745">
    <property type="entry name" value="RSBT ANTAGONIST PROTEIN RSBS-RELATED"/>
    <property type="match status" value="1"/>
</dbReference>
<dbReference type="InterPro" id="IPR036513">
    <property type="entry name" value="STAS_dom_sf"/>
</dbReference>
<dbReference type="CDD" id="cd07041">
    <property type="entry name" value="STAS_RsbR_RsbS_like"/>
    <property type="match status" value="1"/>
</dbReference>
<organism evidence="2 3">
    <name type="scientific">Pontibacillus halophilus JSM 076056 = DSM 19796</name>
    <dbReference type="NCBI Taxonomy" id="1385510"/>
    <lineage>
        <taxon>Bacteria</taxon>
        <taxon>Bacillati</taxon>
        <taxon>Bacillota</taxon>
        <taxon>Bacilli</taxon>
        <taxon>Bacillales</taxon>
        <taxon>Bacillaceae</taxon>
        <taxon>Pontibacillus</taxon>
    </lineage>
</organism>